<keyword evidence="3" id="KW-1185">Reference proteome</keyword>
<evidence type="ECO:0000313" key="3">
    <source>
        <dbReference type="Proteomes" id="UP001162162"/>
    </source>
</evidence>
<reference evidence="2" key="1">
    <citation type="journal article" date="2023" name="Insect Mol. Biol.">
        <title>Genome sequencing provides insights into the evolution of gene families encoding plant cell wall-degrading enzymes in longhorned beetles.</title>
        <authorList>
            <person name="Shin N.R."/>
            <person name="Okamura Y."/>
            <person name="Kirsch R."/>
            <person name="Pauchet Y."/>
        </authorList>
    </citation>
    <scope>NUCLEOTIDE SEQUENCE</scope>
    <source>
        <strain evidence="2">AMC_N1</strain>
    </source>
</reference>
<dbReference type="EMBL" id="JAPWTK010000039">
    <property type="protein sequence ID" value="KAJ8955270.1"/>
    <property type="molecule type" value="Genomic_DNA"/>
</dbReference>
<gene>
    <name evidence="2" type="ORF">NQ318_000298</name>
</gene>
<feature type="domain" description="Retrotransposon gag" evidence="1">
    <location>
        <begin position="28"/>
        <end position="116"/>
    </location>
</feature>
<comment type="caution">
    <text evidence="2">The sequence shown here is derived from an EMBL/GenBank/DDBJ whole genome shotgun (WGS) entry which is preliminary data.</text>
</comment>
<accession>A0AAV8YWW2</accession>
<dbReference type="Proteomes" id="UP001162162">
    <property type="component" value="Unassembled WGS sequence"/>
</dbReference>
<dbReference type="PANTHER" id="PTHR45823:SF1">
    <property type="entry name" value="T-SNARE COILED-COIL HOMOLOGY DOMAIN-CONTAINING PROTEIN"/>
    <property type="match status" value="1"/>
</dbReference>
<dbReference type="Pfam" id="PF03732">
    <property type="entry name" value="Retrotrans_gag"/>
    <property type="match status" value="1"/>
</dbReference>
<evidence type="ECO:0000313" key="2">
    <source>
        <dbReference type="EMBL" id="KAJ8955270.1"/>
    </source>
</evidence>
<protein>
    <recommendedName>
        <fullName evidence="1">Retrotransposon gag domain-containing protein</fullName>
    </recommendedName>
</protein>
<dbReference type="PANTHER" id="PTHR45823">
    <property type="entry name" value="T-SNARE COILED-COIL HOMOLOGY DOMAIN-CONTAINING PROTEIN"/>
    <property type="match status" value="1"/>
</dbReference>
<dbReference type="AlphaFoldDB" id="A0AAV8YWW2"/>
<proteinExistence type="predicted"/>
<sequence>MERKLEDTKRQVQREILENIERLGDQLHRQALQILQSIPEEQQNDYNRITEALEIRYGHKYHQVYQSQVKSRQQRTNESLQEYEADIERLIHLAYLQAPKEFLEQIGIQTFIDGLLDTEMQLALRFGRHAKISDALEAALEFKAAKEAL</sequence>
<dbReference type="InterPro" id="IPR005162">
    <property type="entry name" value="Retrotrans_gag_dom"/>
</dbReference>
<evidence type="ECO:0000259" key="1">
    <source>
        <dbReference type="Pfam" id="PF03732"/>
    </source>
</evidence>
<name>A0AAV8YWW2_9CUCU</name>
<organism evidence="2 3">
    <name type="scientific">Aromia moschata</name>
    <dbReference type="NCBI Taxonomy" id="1265417"/>
    <lineage>
        <taxon>Eukaryota</taxon>
        <taxon>Metazoa</taxon>
        <taxon>Ecdysozoa</taxon>
        <taxon>Arthropoda</taxon>
        <taxon>Hexapoda</taxon>
        <taxon>Insecta</taxon>
        <taxon>Pterygota</taxon>
        <taxon>Neoptera</taxon>
        <taxon>Endopterygota</taxon>
        <taxon>Coleoptera</taxon>
        <taxon>Polyphaga</taxon>
        <taxon>Cucujiformia</taxon>
        <taxon>Chrysomeloidea</taxon>
        <taxon>Cerambycidae</taxon>
        <taxon>Cerambycinae</taxon>
        <taxon>Callichromatini</taxon>
        <taxon>Aromia</taxon>
    </lineage>
</organism>